<feature type="compositionally biased region" description="Polar residues" evidence="1">
    <location>
        <begin position="150"/>
        <end position="162"/>
    </location>
</feature>
<dbReference type="AlphaFoldDB" id="A0AAV9NK02"/>
<evidence type="ECO:0000313" key="4">
    <source>
        <dbReference type="Proteomes" id="UP001358417"/>
    </source>
</evidence>
<evidence type="ECO:0000313" key="3">
    <source>
        <dbReference type="EMBL" id="KAK5058905.1"/>
    </source>
</evidence>
<protein>
    <submittedName>
        <fullName evidence="3">Uncharacterized protein</fullName>
    </submittedName>
</protein>
<gene>
    <name evidence="3" type="ORF">LTR84_011169</name>
</gene>
<keyword evidence="2" id="KW-1133">Transmembrane helix</keyword>
<feature type="compositionally biased region" description="Gly residues" evidence="1">
    <location>
        <begin position="137"/>
        <end position="149"/>
    </location>
</feature>
<sequence length="324" mass="31867">MDPAADVTAPPAAPVPKPAFSETNGVIDTIGAFYDLQILSLVDEDHGTSVDQELSSYFDDGAFIHCTPSCIRADPIFVALDDLTPPALTLAFVTACQRSTKGVDGVEILADCSLVTAPGSGPASAPVSATSAVTQGSNGGGGGGGGGAGSTSQDRITTTNADGETVIVAPSVTNGGGGGSRDNLFTTINDAGHTVIATGAPEGNQITLTDSGGSTIIILDGSLVSPGSGNGITATDERGSLMVIQGTATSTVVVVSGRETVLVDGTTTQTGWVSGSTMTVSTGGGGSGNAAPTVQNEAGLRQYSISLIASCALGIAIGLFALML</sequence>
<feature type="compositionally biased region" description="Low complexity" evidence="1">
    <location>
        <begin position="123"/>
        <end position="134"/>
    </location>
</feature>
<dbReference type="RefSeq" id="XP_064709428.1">
    <property type="nucleotide sequence ID" value="XM_064854702.1"/>
</dbReference>
<accession>A0AAV9NK02</accession>
<reference evidence="3 4" key="1">
    <citation type="submission" date="2023-08" db="EMBL/GenBank/DDBJ databases">
        <title>Black Yeasts Isolated from many extreme environments.</title>
        <authorList>
            <person name="Coleine C."/>
            <person name="Stajich J.E."/>
            <person name="Selbmann L."/>
        </authorList>
    </citation>
    <scope>NUCLEOTIDE SEQUENCE [LARGE SCALE GENOMIC DNA]</scope>
    <source>
        <strain evidence="3 4">CCFEE 5792</strain>
    </source>
</reference>
<name>A0AAV9NK02_9EURO</name>
<keyword evidence="2" id="KW-0472">Membrane</keyword>
<proteinExistence type="predicted"/>
<dbReference type="Proteomes" id="UP001358417">
    <property type="component" value="Unassembled WGS sequence"/>
</dbReference>
<keyword evidence="2" id="KW-0812">Transmembrane</keyword>
<comment type="caution">
    <text evidence="3">The sequence shown here is derived from an EMBL/GenBank/DDBJ whole genome shotgun (WGS) entry which is preliminary data.</text>
</comment>
<dbReference type="EMBL" id="JAVRRD010000005">
    <property type="protein sequence ID" value="KAK5058905.1"/>
    <property type="molecule type" value="Genomic_DNA"/>
</dbReference>
<organism evidence="3 4">
    <name type="scientific">Exophiala bonariae</name>
    <dbReference type="NCBI Taxonomy" id="1690606"/>
    <lineage>
        <taxon>Eukaryota</taxon>
        <taxon>Fungi</taxon>
        <taxon>Dikarya</taxon>
        <taxon>Ascomycota</taxon>
        <taxon>Pezizomycotina</taxon>
        <taxon>Eurotiomycetes</taxon>
        <taxon>Chaetothyriomycetidae</taxon>
        <taxon>Chaetothyriales</taxon>
        <taxon>Herpotrichiellaceae</taxon>
        <taxon>Exophiala</taxon>
    </lineage>
</organism>
<evidence type="ECO:0000256" key="1">
    <source>
        <dbReference type="SAM" id="MobiDB-lite"/>
    </source>
</evidence>
<feature type="region of interest" description="Disordered" evidence="1">
    <location>
        <begin position="123"/>
        <end position="163"/>
    </location>
</feature>
<feature type="transmembrane region" description="Helical" evidence="2">
    <location>
        <begin position="303"/>
        <end position="323"/>
    </location>
</feature>
<evidence type="ECO:0000256" key="2">
    <source>
        <dbReference type="SAM" id="Phobius"/>
    </source>
</evidence>
<dbReference type="GeneID" id="89979323"/>
<keyword evidence="4" id="KW-1185">Reference proteome</keyword>